<gene>
    <name evidence="2" type="ORF">SAMN05216241_10663</name>
</gene>
<sequence length="212" mass="23462">MDERDNPADPADLRQRLDSMERFMTRRFDELSAEVNAASQLIGMAEDTVKARFGEVIELIEAISRQPDGQGQAGVELDAVVKITEDAANRILDAVDRIAARLDDERIWADPEQRQQALSAMRDDVQEILMACSFQDLTSQRIRAAMANLEEIEDRLSSTLTKFGIDAEAYQTGGARFAGRVSSQGEIDQLFNEGEQPPAADDGARSDSTPNR</sequence>
<evidence type="ECO:0000256" key="1">
    <source>
        <dbReference type="SAM" id="MobiDB-lite"/>
    </source>
</evidence>
<name>A0A1G7RZN3_9PROT</name>
<accession>A0A1G7RZN3</accession>
<dbReference type="STRING" id="1082479.SAMN05216241_10663"/>
<keyword evidence="3" id="KW-1185">Reference proteome</keyword>
<evidence type="ECO:0000313" key="2">
    <source>
        <dbReference type="EMBL" id="SDG16218.1"/>
    </source>
</evidence>
<dbReference type="RefSeq" id="WP_090020042.1">
    <property type="nucleotide sequence ID" value="NZ_FNCE01000006.1"/>
</dbReference>
<dbReference type="SUPFAM" id="SSF75708">
    <property type="entry name" value="Chemotaxis phosphatase CheZ"/>
    <property type="match status" value="1"/>
</dbReference>
<dbReference type="Proteomes" id="UP000199415">
    <property type="component" value="Unassembled WGS sequence"/>
</dbReference>
<dbReference type="EMBL" id="FNCE01000006">
    <property type="protein sequence ID" value="SDG16218.1"/>
    <property type="molecule type" value="Genomic_DNA"/>
</dbReference>
<proteinExistence type="predicted"/>
<evidence type="ECO:0000313" key="3">
    <source>
        <dbReference type="Proteomes" id="UP000199415"/>
    </source>
</evidence>
<dbReference type="AlphaFoldDB" id="A0A1G7RZN3"/>
<dbReference type="Gene3D" id="1.10.287.500">
    <property type="entry name" value="Helix hairpin bin"/>
    <property type="match status" value="1"/>
</dbReference>
<reference evidence="2 3" key="1">
    <citation type="submission" date="2016-10" db="EMBL/GenBank/DDBJ databases">
        <authorList>
            <person name="de Groot N.N."/>
        </authorList>
    </citation>
    <scope>NUCLEOTIDE SEQUENCE [LARGE SCALE GENOMIC DNA]</scope>
    <source>
        <strain evidence="2 3">DSM 25584</strain>
    </source>
</reference>
<protein>
    <submittedName>
        <fullName evidence="2">Chemotaxis phosphatase, CheZ</fullName>
    </submittedName>
</protein>
<feature type="region of interest" description="Disordered" evidence="1">
    <location>
        <begin position="185"/>
        <end position="212"/>
    </location>
</feature>
<organism evidence="2 3">
    <name type="scientific">Limimonas halophila</name>
    <dbReference type="NCBI Taxonomy" id="1082479"/>
    <lineage>
        <taxon>Bacteria</taxon>
        <taxon>Pseudomonadati</taxon>
        <taxon>Pseudomonadota</taxon>
        <taxon>Alphaproteobacteria</taxon>
        <taxon>Rhodospirillales</taxon>
        <taxon>Rhodovibrionaceae</taxon>
        <taxon>Limimonas</taxon>
    </lineage>
</organism>